<dbReference type="Proteomes" id="UP000824209">
    <property type="component" value="Unassembled WGS sequence"/>
</dbReference>
<dbReference type="InterPro" id="IPR035992">
    <property type="entry name" value="Ricin_B-like_lectins"/>
</dbReference>
<comment type="caution">
    <text evidence="1">The sequence shown here is derived from an EMBL/GenBank/DDBJ whole genome shotgun (WGS) entry which is preliminary data.</text>
</comment>
<dbReference type="EMBL" id="DWYA01000049">
    <property type="protein sequence ID" value="HJB39788.1"/>
    <property type="molecule type" value="Genomic_DNA"/>
</dbReference>
<evidence type="ECO:0000313" key="2">
    <source>
        <dbReference type="Proteomes" id="UP000824209"/>
    </source>
</evidence>
<proteinExistence type="predicted"/>
<sequence length="140" mass="15705">LNKYTGIWLGYGPTNHQCVNVYGNETISPGRNVISWDCEGTMAQQWMLKNLGNGNYIVSSRLRDAYGREYVLNRNTYNYKCIVWPLDTAVTVDTVIVDPGPVLTQVIELKYADAAHKYLSPDAIQRGASISWGATPFQNQ</sequence>
<organism evidence="1 2">
    <name type="scientific">Candidatus Ruthenibacterium avium</name>
    <dbReference type="NCBI Taxonomy" id="2838751"/>
    <lineage>
        <taxon>Bacteria</taxon>
        <taxon>Bacillati</taxon>
        <taxon>Bacillota</taxon>
        <taxon>Clostridia</taxon>
        <taxon>Eubacteriales</taxon>
        <taxon>Oscillospiraceae</taxon>
        <taxon>Ruthenibacterium</taxon>
    </lineage>
</organism>
<protein>
    <submittedName>
        <fullName evidence="1">RICIN domain-containing protein</fullName>
    </submittedName>
</protein>
<dbReference type="AlphaFoldDB" id="A0A9D2M3Q1"/>
<evidence type="ECO:0000313" key="1">
    <source>
        <dbReference type="EMBL" id="HJB39788.1"/>
    </source>
</evidence>
<accession>A0A9D2M3Q1</accession>
<reference evidence="1" key="2">
    <citation type="submission" date="2021-04" db="EMBL/GenBank/DDBJ databases">
        <authorList>
            <person name="Gilroy R."/>
        </authorList>
    </citation>
    <scope>NUCLEOTIDE SEQUENCE</scope>
    <source>
        <strain evidence="1">ChiBcec8-14828</strain>
    </source>
</reference>
<name>A0A9D2M3Q1_9FIRM</name>
<dbReference type="SUPFAM" id="SSF50370">
    <property type="entry name" value="Ricin B-like lectins"/>
    <property type="match status" value="1"/>
</dbReference>
<reference evidence="1" key="1">
    <citation type="journal article" date="2021" name="PeerJ">
        <title>Extensive microbial diversity within the chicken gut microbiome revealed by metagenomics and culture.</title>
        <authorList>
            <person name="Gilroy R."/>
            <person name="Ravi A."/>
            <person name="Getino M."/>
            <person name="Pursley I."/>
            <person name="Horton D.L."/>
            <person name="Alikhan N.F."/>
            <person name="Baker D."/>
            <person name="Gharbi K."/>
            <person name="Hall N."/>
            <person name="Watson M."/>
            <person name="Adriaenssens E.M."/>
            <person name="Foster-Nyarko E."/>
            <person name="Jarju S."/>
            <person name="Secka A."/>
            <person name="Antonio M."/>
            <person name="Oren A."/>
            <person name="Chaudhuri R.R."/>
            <person name="La Ragione R."/>
            <person name="Hildebrand F."/>
            <person name="Pallen M.J."/>
        </authorList>
    </citation>
    <scope>NUCLEOTIDE SEQUENCE</scope>
    <source>
        <strain evidence="1">ChiBcec8-14828</strain>
    </source>
</reference>
<gene>
    <name evidence="1" type="ORF">H9943_05255</name>
</gene>
<dbReference type="Gene3D" id="2.80.10.50">
    <property type="match status" value="1"/>
</dbReference>
<dbReference type="CDD" id="cd00161">
    <property type="entry name" value="beta-trefoil_Ricin-like"/>
    <property type="match status" value="1"/>
</dbReference>
<feature type="non-terminal residue" evidence="1">
    <location>
        <position position="1"/>
    </location>
</feature>